<dbReference type="FunFam" id="3.40.30.10:FF:000213">
    <property type="entry name" value="APD1p protein"/>
    <property type="match status" value="1"/>
</dbReference>
<keyword evidence="2" id="KW-1133">Transmembrane helix</keyword>
<dbReference type="SUPFAM" id="SSF52833">
    <property type="entry name" value="Thioredoxin-like"/>
    <property type="match status" value="1"/>
</dbReference>
<sequence>MSFLPNQWRVCLVRLPMPLNPLSFSITFCLHFSPKPFTRLSARSLVNAMAGTPENFSTDASADVGNADEDVKFGFQRSEMYQSKLAGTATSYDRHLFLCYKSHETWPARLEASDSDLLPKSFSAALKSRKDDIKIKTLLTICEVRDDMEVSEGDILIFPEMIKYRDLKESDVDAFVDDVLVNGNPWSSGLQESLSGSYVFVCAHNLRDRRCGVCGPILIEEFSKLIESKGLKDKVRVAACSHIGGHKYAGNVIIFSSGKDGDIVGHWYGYVTPSDVPALLDEHIGEGKVIERLWSLIMGKYLDVFHGFNSRGVSEDGSLVIWICVCLSLFGWCWVPMLSIDFKTVGELWQGDPAPIAERTYSWVKCYQLEILTNHIGEVTRTRQARCDELDPEDKLLAFAGKGFELETSNMEVPSPNHWATQKVKWMLGQMGQYEKVTDKVDEQKVPEVTNEEKKPLENGSQESSVTSFSCCQGAAGVSCCRDASAEQKENKKGQGTVSNWFGKWEQREILAAVGVVGAVAVVAVAYGFYKKSR</sequence>
<dbReference type="InterPro" id="IPR036249">
    <property type="entry name" value="Thioredoxin-like_sf"/>
</dbReference>
<evidence type="ECO:0000256" key="1">
    <source>
        <dbReference type="SAM" id="MobiDB-lite"/>
    </source>
</evidence>
<reference evidence="3 4" key="1">
    <citation type="submission" date="2020-09" db="EMBL/GenBank/DDBJ databases">
        <title>De no assembly of potato wild relative species, Solanum commersonii.</title>
        <authorList>
            <person name="Cho K."/>
        </authorList>
    </citation>
    <scope>NUCLEOTIDE SEQUENCE [LARGE SCALE GENOMIC DNA]</scope>
    <source>
        <strain evidence="3">LZ3.2</strain>
        <tissue evidence="3">Leaf</tissue>
    </source>
</reference>
<dbReference type="Proteomes" id="UP000824120">
    <property type="component" value="Chromosome 2"/>
</dbReference>
<accession>A0A9J6AK63</accession>
<feature type="transmembrane region" description="Helical" evidence="2">
    <location>
        <begin position="510"/>
        <end position="530"/>
    </location>
</feature>
<comment type="caution">
    <text evidence="3">The sequence shown here is derived from an EMBL/GenBank/DDBJ whole genome shotgun (WGS) entry which is preliminary data.</text>
</comment>
<dbReference type="AlphaFoldDB" id="A0A9J6AK63"/>
<proteinExistence type="predicted"/>
<keyword evidence="2" id="KW-0472">Membrane</keyword>
<dbReference type="InterPro" id="IPR009737">
    <property type="entry name" value="Aim32/Apd1-like"/>
</dbReference>
<dbReference type="Gene3D" id="3.40.30.10">
    <property type="entry name" value="Glutaredoxin"/>
    <property type="match status" value="2"/>
</dbReference>
<name>A0A9J6AK63_SOLCO</name>
<protein>
    <submittedName>
        <fullName evidence="3">Uncharacterized protein</fullName>
    </submittedName>
</protein>
<keyword evidence="2" id="KW-0812">Transmembrane</keyword>
<dbReference type="PANTHER" id="PTHR31902:SF20">
    <property type="entry name" value="ALTERED INHERITANCE OF MITOCHONDRIA PROTEIN 32-LIKE"/>
    <property type="match status" value="1"/>
</dbReference>
<dbReference type="OrthoDB" id="10253744at2759"/>
<keyword evidence="4" id="KW-1185">Reference proteome</keyword>
<dbReference type="Pfam" id="PF06999">
    <property type="entry name" value="Suc_Fer-like"/>
    <property type="match status" value="1"/>
</dbReference>
<gene>
    <name evidence="3" type="ORF">H5410_009660</name>
</gene>
<feature type="compositionally biased region" description="Basic and acidic residues" evidence="1">
    <location>
        <begin position="444"/>
        <end position="457"/>
    </location>
</feature>
<evidence type="ECO:0000313" key="3">
    <source>
        <dbReference type="EMBL" id="KAG5624442.1"/>
    </source>
</evidence>
<evidence type="ECO:0000313" key="4">
    <source>
        <dbReference type="Proteomes" id="UP000824120"/>
    </source>
</evidence>
<dbReference type="CDD" id="cd03062">
    <property type="entry name" value="TRX_Fd_Sucrase"/>
    <property type="match status" value="1"/>
</dbReference>
<dbReference type="EMBL" id="JACXVP010000002">
    <property type="protein sequence ID" value="KAG5624442.1"/>
    <property type="molecule type" value="Genomic_DNA"/>
</dbReference>
<dbReference type="PANTHER" id="PTHR31902">
    <property type="entry name" value="ACTIN PATCHES DISTAL PROTEIN 1"/>
    <property type="match status" value="1"/>
</dbReference>
<organism evidence="3 4">
    <name type="scientific">Solanum commersonii</name>
    <name type="common">Commerson's wild potato</name>
    <name type="synonym">Commerson's nightshade</name>
    <dbReference type="NCBI Taxonomy" id="4109"/>
    <lineage>
        <taxon>Eukaryota</taxon>
        <taxon>Viridiplantae</taxon>
        <taxon>Streptophyta</taxon>
        <taxon>Embryophyta</taxon>
        <taxon>Tracheophyta</taxon>
        <taxon>Spermatophyta</taxon>
        <taxon>Magnoliopsida</taxon>
        <taxon>eudicotyledons</taxon>
        <taxon>Gunneridae</taxon>
        <taxon>Pentapetalae</taxon>
        <taxon>asterids</taxon>
        <taxon>lamiids</taxon>
        <taxon>Solanales</taxon>
        <taxon>Solanaceae</taxon>
        <taxon>Solanoideae</taxon>
        <taxon>Solaneae</taxon>
        <taxon>Solanum</taxon>
    </lineage>
</organism>
<evidence type="ECO:0000256" key="2">
    <source>
        <dbReference type="SAM" id="Phobius"/>
    </source>
</evidence>
<feature type="region of interest" description="Disordered" evidence="1">
    <location>
        <begin position="444"/>
        <end position="464"/>
    </location>
</feature>